<organism evidence="1 2">
    <name type="scientific">Methylobacterium cerastii</name>
    <dbReference type="NCBI Taxonomy" id="932741"/>
    <lineage>
        <taxon>Bacteria</taxon>
        <taxon>Pseudomonadati</taxon>
        <taxon>Pseudomonadota</taxon>
        <taxon>Alphaproteobacteria</taxon>
        <taxon>Hyphomicrobiales</taxon>
        <taxon>Methylobacteriaceae</taxon>
        <taxon>Methylobacterium</taxon>
    </lineage>
</organism>
<keyword evidence="2" id="KW-1185">Reference proteome</keyword>
<evidence type="ECO:0000313" key="2">
    <source>
        <dbReference type="Proteomes" id="UP001055117"/>
    </source>
</evidence>
<gene>
    <name evidence="1" type="ORF">AFCDBAGC_1506</name>
</gene>
<accession>A0ABQ4QFY7</accession>
<protein>
    <submittedName>
        <fullName evidence="1">Uncharacterized protein</fullName>
    </submittedName>
</protein>
<name>A0ABQ4QFY7_9HYPH</name>
<comment type="caution">
    <text evidence="1">The sequence shown here is derived from an EMBL/GenBank/DDBJ whole genome shotgun (WGS) entry which is preliminary data.</text>
</comment>
<dbReference type="Proteomes" id="UP001055117">
    <property type="component" value="Unassembled WGS sequence"/>
</dbReference>
<proteinExistence type="predicted"/>
<evidence type="ECO:0000313" key="1">
    <source>
        <dbReference type="EMBL" id="GJD43654.1"/>
    </source>
</evidence>
<reference evidence="1 2" key="1">
    <citation type="journal article" date="2021" name="Front. Microbiol.">
        <title>Comprehensive Comparative Genomics and Phenotyping of Methylobacterium Species.</title>
        <authorList>
            <person name="Alessa O."/>
            <person name="Ogura Y."/>
            <person name="Fujitani Y."/>
            <person name="Takami H."/>
            <person name="Hayashi T."/>
            <person name="Sahin N."/>
            <person name="Tani A."/>
        </authorList>
    </citation>
    <scope>NUCLEOTIDE SEQUENCE [LARGE SCALE GENOMIC DNA]</scope>
    <source>
        <strain evidence="1 2">DSM 23679</strain>
    </source>
</reference>
<dbReference type="EMBL" id="BPQG01000019">
    <property type="protein sequence ID" value="GJD43654.1"/>
    <property type="molecule type" value="Genomic_DNA"/>
</dbReference>
<sequence>MLTLTSILTRSVLAVATVGGLAVLADSAVRSELERAVRGDLAFLGRAPMPVRIVQADERYVSKGLDRGRLGATVRMVGAEGGQ</sequence>
<dbReference type="RefSeq" id="WP_238271698.1">
    <property type="nucleotide sequence ID" value="NZ_BPQG01000019.1"/>
</dbReference>